<keyword evidence="1" id="KW-0472">Membrane</keyword>
<reference evidence="2" key="1">
    <citation type="submission" date="2017-07" db="EMBL/GenBank/DDBJ databases">
        <title>Taro Niue Genome Assembly and Annotation.</title>
        <authorList>
            <person name="Atibalentja N."/>
            <person name="Keating K."/>
            <person name="Fields C.J."/>
        </authorList>
    </citation>
    <scope>NUCLEOTIDE SEQUENCE</scope>
    <source>
        <strain evidence="2">Niue_2</strain>
        <tissue evidence="2">Leaf</tissue>
    </source>
</reference>
<keyword evidence="1" id="KW-0812">Transmembrane</keyword>
<dbReference type="InterPro" id="IPR008390">
    <property type="entry name" value="AWPM-19"/>
</dbReference>
<comment type="caution">
    <text evidence="2">The sequence shown here is derived from an EMBL/GenBank/DDBJ whole genome shotgun (WGS) entry which is preliminary data.</text>
</comment>
<feature type="transmembrane region" description="Helical" evidence="1">
    <location>
        <begin position="6"/>
        <end position="33"/>
    </location>
</feature>
<feature type="transmembrane region" description="Helical" evidence="1">
    <location>
        <begin position="45"/>
        <end position="63"/>
    </location>
</feature>
<feature type="transmembrane region" description="Helical" evidence="1">
    <location>
        <begin position="75"/>
        <end position="101"/>
    </location>
</feature>
<dbReference type="Pfam" id="PF05512">
    <property type="entry name" value="AWPM-19"/>
    <property type="match status" value="1"/>
</dbReference>
<evidence type="ECO:0000256" key="1">
    <source>
        <dbReference type="SAM" id="Phobius"/>
    </source>
</evidence>
<dbReference type="EMBL" id="NMUH01002553">
    <property type="protein sequence ID" value="MQM00696.1"/>
    <property type="molecule type" value="Genomic_DNA"/>
</dbReference>
<sequence length="204" mass="21849">MASKSAALGLLFLNLLLYVVFTMVAGWAINYGIEETKKKGPDFSVFYRMAVWNLLCVSHMWHLAGFTVPVRMFPIIFPIGNMATGFLVIFSLIAGVVGIAASLTGIHCVTRWDVPHLSSAAAASLCGLQGDKLGLEATAPGNQTRRTPRTKQLYSIFQLGAHRALETLAIILAGTQLLCTGAVHSSLGSATSMRPSYTGSLRSC</sequence>
<evidence type="ECO:0000313" key="3">
    <source>
        <dbReference type="Proteomes" id="UP000652761"/>
    </source>
</evidence>
<evidence type="ECO:0000313" key="2">
    <source>
        <dbReference type="EMBL" id="MQM00696.1"/>
    </source>
</evidence>
<dbReference type="PANTHER" id="PTHR33294">
    <property type="entry name" value="AWPM-19-LIKE FAMILY PROTEIN"/>
    <property type="match status" value="1"/>
</dbReference>
<keyword evidence="1" id="KW-1133">Transmembrane helix</keyword>
<dbReference type="AlphaFoldDB" id="A0A843VXW3"/>
<dbReference type="PANTHER" id="PTHR33294:SF3">
    <property type="entry name" value="AWPM-19-LIKE FAMILY PROTEIN"/>
    <property type="match status" value="1"/>
</dbReference>
<dbReference type="Proteomes" id="UP000652761">
    <property type="component" value="Unassembled WGS sequence"/>
</dbReference>
<name>A0A843VXW3_COLES</name>
<organism evidence="2 3">
    <name type="scientific">Colocasia esculenta</name>
    <name type="common">Wild taro</name>
    <name type="synonym">Arum esculentum</name>
    <dbReference type="NCBI Taxonomy" id="4460"/>
    <lineage>
        <taxon>Eukaryota</taxon>
        <taxon>Viridiplantae</taxon>
        <taxon>Streptophyta</taxon>
        <taxon>Embryophyta</taxon>
        <taxon>Tracheophyta</taxon>
        <taxon>Spermatophyta</taxon>
        <taxon>Magnoliopsida</taxon>
        <taxon>Liliopsida</taxon>
        <taxon>Araceae</taxon>
        <taxon>Aroideae</taxon>
        <taxon>Colocasieae</taxon>
        <taxon>Colocasia</taxon>
    </lineage>
</organism>
<accession>A0A843VXW3</accession>
<gene>
    <name evidence="2" type="ORF">Taro_033434</name>
</gene>
<protein>
    <submittedName>
        <fullName evidence="2">Uncharacterized protein</fullName>
    </submittedName>
</protein>
<keyword evidence="3" id="KW-1185">Reference proteome</keyword>
<proteinExistence type="predicted"/>
<dbReference type="OrthoDB" id="779714at2759"/>